<sequence>MNLNNYTIKSQEAIQQAQQLAQAYGHQHIENEHVFKAIFEVDENVLPFILKKLNANVKLLQQALDKQLESYSKVSGGELMLSREAGKTLNEASIIAKKMNDDYVSIEHLILAVFKSNSKIAQMLKDQGINEKDLKAAIEEIRKGDRVTSQSQEDTYNSLNKYAKNLNQLAKDGKLDPVIGRDEEIRRILQILSRRTKNNPILVGEPGTGKTAIAEGLAHRIVDGDIPENLKEKQIFALDMGALIAGAKYKGEFEERLKAVIKEVTTSEGDIVLFIDEIHTLVGAGGGQGAMDAANILKPALARGELRAIGATTLDEYQKYFEKDKALERRFQKVMVDEPDTESAISILRGIKEKYETHHKVRIKDEAIIGAVELSERYITNRFLPDKAIDLMDEAASKLRMEINSKPEELDVLDRKVMQLEIEIEAIKREKDEAKLRSLRSELANLKEERNEINAKWKSEKEVVDQIQSTKLAIEEFKLEAERAEREGDYGKVAELRYGKIKEAQERLENFQKELRQNQSGNSLIKEEVTYDDIAEVVAKWTGIPVTKMLQSEREKLLKLEDQLHKRVVGQEEAIAAVSDAVRRSRAGLQNPRKPIGTFLFLGTTGVGKTELSKALAEYLFDDENAMTRIDMSEYQERHAVSRLVGAPPGYVGYDEGGQLTEAVRRKPYSVVLLDEIEKAHPDTFNILLQVLDEGRLTDNKGRTADFKNTIIIMTSNIGSQIIQERFEATKDIDSAIEIAKIDVLALLKQSVRPEFLNRIDDTIMFTPLSKDNIIDIVGLQLKGVTKMLAQQNITFDATDEAVHYLADKGYNPEYGARPVKRVIQKEVLNALSKEILSGKVTIDSIILLDAFNEQLVFRNQNDLVKDKA</sequence>
<keyword evidence="5 10" id="KW-0067">ATP-binding</keyword>
<evidence type="ECO:0000256" key="5">
    <source>
        <dbReference type="ARBA" id="ARBA00022840"/>
    </source>
</evidence>
<evidence type="ECO:0000313" key="14">
    <source>
        <dbReference type="Proteomes" id="UP001595953"/>
    </source>
</evidence>
<dbReference type="Gene3D" id="1.10.8.60">
    <property type="match status" value="1"/>
</dbReference>
<dbReference type="CDD" id="cd19499">
    <property type="entry name" value="RecA-like_ClpB_Hsp104-like"/>
    <property type="match status" value="1"/>
</dbReference>
<evidence type="ECO:0000259" key="12">
    <source>
        <dbReference type="PROSITE" id="PS51903"/>
    </source>
</evidence>
<dbReference type="RefSeq" id="WP_387962342.1">
    <property type="nucleotide sequence ID" value="NZ_JBHSGP010000012.1"/>
</dbReference>
<evidence type="ECO:0000256" key="11">
    <source>
        <dbReference type="RuleBase" id="RU362034"/>
    </source>
</evidence>
<dbReference type="InterPro" id="IPR028299">
    <property type="entry name" value="ClpA/B_CS2"/>
</dbReference>
<evidence type="ECO:0000256" key="9">
    <source>
        <dbReference type="PROSITE-ProRule" id="PRU01251"/>
    </source>
</evidence>
<dbReference type="InterPro" id="IPR003593">
    <property type="entry name" value="AAA+_ATPase"/>
</dbReference>
<comment type="caution">
    <text evidence="13">The sequence shown here is derived from an EMBL/GenBank/DDBJ whole genome shotgun (WGS) entry which is preliminary data.</text>
</comment>
<dbReference type="EMBL" id="JBHSGP010000012">
    <property type="protein sequence ID" value="MFC4722103.1"/>
    <property type="molecule type" value="Genomic_DNA"/>
</dbReference>
<dbReference type="PANTHER" id="PTHR11638:SF18">
    <property type="entry name" value="HEAT SHOCK PROTEIN 104"/>
    <property type="match status" value="1"/>
</dbReference>
<reference evidence="14" key="1">
    <citation type="journal article" date="2019" name="Int. J. Syst. Evol. Microbiol.">
        <title>The Global Catalogue of Microorganisms (GCM) 10K type strain sequencing project: providing services to taxonomists for standard genome sequencing and annotation.</title>
        <authorList>
            <consortium name="The Broad Institute Genomics Platform"/>
            <consortium name="The Broad Institute Genome Sequencing Center for Infectious Disease"/>
            <person name="Wu L."/>
            <person name="Ma J."/>
        </authorList>
    </citation>
    <scope>NUCLEOTIDE SEQUENCE [LARGE SCALE GENOMIC DNA]</scope>
    <source>
        <strain evidence="14">CCUG 63682</strain>
    </source>
</reference>
<dbReference type="InterPro" id="IPR003959">
    <property type="entry name" value="ATPase_AAA_core"/>
</dbReference>
<dbReference type="InterPro" id="IPR004176">
    <property type="entry name" value="Clp_R_N"/>
</dbReference>
<evidence type="ECO:0000256" key="7">
    <source>
        <dbReference type="ARBA" id="ARBA00023186"/>
    </source>
</evidence>
<evidence type="ECO:0000256" key="3">
    <source>
        <dbReference type="ARBA" id="ARBA00022737"/>
    </source>
</evidence>
<keyword evidence="4 10" id="KW-0547">Nucleotide-binding</keyword>
<evidence type="ECO:0000256" key="10">
    <source>
        <dbReference type="RuleBase" id="RU004432"/>
    </source>
</evidence>
<keyword evidence="14" id="KW-1185">Reference proteome</keyword>
<evidence type="ECO:0000256" key="8">
    <source>
        <dbReference type="ARBA" id="ARBA00026057"/>
    </source>
</evidence>
<dbReference type="InterPro" id="IPR041546">
    <property type="entry name" value="ClpA/ClpB_AAA_lid"/>
</dbReference>
<accession>A0ABV9N6A9</accession>
<dbReference type="PROSITE" id="PS00871">
    <property type="entry name" value="CLPAB_2"/>
    <property type="match status" value="1"/>
</dbReference>
<keyword evidence="11" id="KW-0963">Cytoplasm</keyword>
<dbReference type="Gene3D" id="3.40.50.300">
    <property type="entry name" value="P-loop containing nucleotide triphosphate hydrolases"/>
    <property type="match status" value="3"/>
</dbReference>
<dbReference type="Pfam" id="PF10431">
    <property type="entry name" value="ClpB_D2-small"/>
    <property type="match status" value="1"/>
</dbReference>
<dbReference type="InterPro" id="IPR050130">
    <property type="entry name" value="ClpA_ClpB"/>
</dbReference>
<dbReference type="SUPFAM" id="SSF52540">
    <property type="entry name" value="P-loop containing nucleoside triphosphate hydrolases"/>
    <property type="match status" value="2"/>
</dbReference>
<dbReference type="SMART" id="SM01086">
    <property type="entry name" value="ClpB_D2-small"/>
    <property type="match status" value="1"/>
</dbReference>
<evidence type="ECO:0000256" key="2">
    <source>
        <dbReference type="ARBA" id="ARBA00017574"/>
    </source>
</evidence>
<dbReference type="Pfam" id="PF17871">
    <property type="entry name" value="AAA_lid_9"/>
    <property type="match status" value="1"/>
</dbReference>
<dbReference type="Pfam" id="PF07724">
    <property type="entry name" value="AAA_2"/>
    <property type="match status" value="1"/>
</dbReference>
<comment type="function">
    <text evidence="11">Part of a stress-induced multi-chaperone system, it is involved in the recovery of the cell from heat-induced damage, in cooperation with DnaK, DnaJ and GrpE.</text>
</comment>
<evidence type="ECO:0000256" key="1">
    <source>
        <dbReference type="ARBA" id="ARBA00008675"/>
    </source>
</evidence>
<dbReference type="SMART" id="SM00382">
    <property type="entry name" value="AAA"/>
    <property type="match status" value="2"/>
</dbReference>
<dbReference type="PANTHER" id="PTHR11638">
    <property type="entry name" value="ATP-DEPENDENT CLP PROTEASE"/>
    <property type="match status" value="1"/>
</dbReference>
<dbReference type="InterPro" id="IPR036628">
    <property type="entry name" value="Clp_N_dom_sf"/>
</dbReference>
<dbReference type="SUPFAM" id="SSF81923">
    <property type="entry name" value="Double Clp-N motif"/>
    <property type="match status" value="1"/>
</dbReference>
<proteinExistence type="inferred from homology"/>
<comment type="subcellular location">
    <subcellularLocation>
        <location evidence="11">Cytoplasm</location>
    </subcellularLocation>
</comment>
<dbReference type="InterPro" id="IPR018368">
    <property type="entry name" value="ClpA/B_CS1"/>
</dbReference>
<dbReference type="InterPro" id="IPR027417">
    <property type="entry name" value="P-loop_NTPase"/>
</dbReference>
<comment type="subunit">
    <text evidence="8">Homohexamer. The oligomerization is ATP-dependent.</text>
</comment>
<dbReference type="PROSITE" id="PS51903">
    <property type="entry name" value="CLP_R"/>
    <property type="match status" value="1"/>
</dbReference>
<dbReference type="PROSITE" id="PS00870">
    <property type="entry name" value="CLPAB_1"/>
    <property type="match status" value="1"/>
</dbReference>
<feature type="coiled-coil region" evidence="11">
    <location>
        <begin position="410"/>
        <end position="521"/>
    </location>
</feature>
<evidence type="ECO:0000313" key="13">
    <source>
        <dbReference type="EMBL" id="MFC4722103.1"/>
    </source>
</evidence>
<keyword evidence="7 10" id="KW-0143">Chaperone</keyword>
<feature type="domain" description="Clp R" evidence="12">
    <location>
        <begin position="3"/>
        <end position="144"/>
    </location>
</feature>
<dbReference type="InterPro" id="IPR001270">
    <property type="entry name" value="ClpA/B"/>
</dbReference>
<dbReference type="Gene3D" id="1.10.1780.10">
    <property type="entry name" value="Clp, N-terminal domain"/>
    <property type="match status" value="1"/>
</dbReference>
<dbReference type="NCBIfam" id="TIGR03346">
    <property type="entry name" value="chaperone_ClpB"/>
    <property type="match status" value="1"/>
</dbReference>
<dbReference type="InterPro" id="IPR017730">
    <property type="entry name" value="Chaperonin_ClpB"/>
</dbReference>
<keyword evidence="3 9" id="KW-0677">Repeat</keyword>
<comment type="subunit">
    <text evidence="11">Homohexamer; The oligomerization is ATP-dependent.</text>
</comment>
<dbReference type="Proteomes" id="UP001595953">
    <property type="component" value="Unassembled WGS sequence"/>
</dbReference>
<evidence type="ECO:0000256" key="6">
    <source>
        <dbReference type="ARBA" id="ARBA00023054"/>
    </source>
</evidence>
<evidence type="ECO:0000256" key="4">
    <source>
        <dbReference type="ARBA" id="ARBA00022741"/>
    </source>
</evidence>
<dbReference type="CDD" id="cd00009">
    <property type="entry name" value="AAA"/>
    <property type="match status" value="1"/>
</dbReference>
<dbReference type="Pfam" id="PF00004">
    <property type="entry name" value="AAA"/>
    <property type="match status" value="1"/>
</dbReference>
<keyword evidence="11" id="KW-0346">Stress response</keyword>
<dbReference type="PRINTS" id="PR00300">
    <property type="entry name" value="CLPPROTEASEA"/>
</dbReference>
<gene>
    <name evidence="11 13" type="primary">clpB</name>
    <name evidence="13" type="ORF">ACFO5O_07210</name>
</gene>
<dbReference type="InterPro" id="IPR019489">
    <property type="entry name" value="Clp_ATPase_C"/>
</dbReference>
<keyword evidence="6 11" id="KW-0175">Coiled coil</keyword>
<dbReference type="Pfam" id="PF02861">
    <property type="entry name" value="Clp_N"/>
    <property type="match status" value="1"/>
</dbReference>
<organism evidence="13 14">
    <name type="scientific">Geojedonia litorea</name>
    <dbReference type="NCBI Taxonomy" id="1268269"/>
    <lineage>
        <taxon>Bacteria</taxon>
        <taxon>Pseudomonadati</taxon>
        <taxon>Bacteroidota</taxon>
        <taxon>Flavobacteriia</taxon>
        <taxon>Flavobacteriales</taxon>
        <taxon>Flavobacteriaceae</taxon>
        <taxon>Geojedonia</taxon>
    </lineage>
</organism>
<comment type="similarity">
    <text evidence="1 10">Belongs to the ClpA/ClpB family.</text>
</comment>
<protein>
    <recommendedName>
        <fullName evidence="2 11">Chaperone protein ClpB</fullName>
    </recommendedName>
</protein>
<name>A0ABV9N6A9_9FLAO</name>